<feature type="chain" id="PRO_5041337813" evidence="1">
    <location>
        <begin position="25"/>
        <end position="433"/>
    </location>
</feature>
<dbReference type="InterPro" id="IPR006631">
    <property type="entry name" value="DM4_12"/>
</dbReference>
<dbReference type="EMBL" id="JAQQBR010000003">
    <property type="protein sequence ID" value="KAK0180184.1"/>
    <property type="molecule type" value="Genomic_DNA"/>
</dbReference>
<accession>A0AA39G3P0</accession>
<gene>
    <name evidence="2" type="ORF">PV327_005853</name>
</gene>
<dbReference type="Pfam" id="PF07841">
    <property type="entry name" value="DM4_12"/>
    <property type="match status" value="2"/>
</dbReference>
<evidence type="ECO:0000256" key="1">
    <source>
        <dbReference type="SAM" id="SignalP"/>
    </source>
</evidence>
<evidence type="ECO:0000313" key="2">
    <source>
        <dbReference type="EMBL" id="KAK0180184.1"/>
    </source>
</evidence>
<proteinExistence type="predicted"/>
<dbReference type="Proteomes" id="UP001168972">
    <property type="component" value="Unassembled WGS sequence"/>
</dbReference>
<keyword evidence="3" id="KW-1185">Reference proteome</keyword>
<sequence>MRLERSLLIVESILGILQLTLVNSECFLNATTPWNKFEKVLLRKKRHLVFPKKSAFVVTITGLKAIQIKEPSNWNLLMEFDMIWPIPIDSIKRKTNELINKQKYHRLRRQKRNLYETIEATLNRMGLSGRNCILRTICEAKTFLHPPGISFVDDLLRVILSHEQNFNGKIDFYDMAHKTEANCDEIALCMTVHTLTPDNIFTEGLNWGISYDLPNESKPALEPFLQLRKDHSIDVKHRYSPVKIDQRINNDNPFKSNDWNMDTSYYNGLDGGKKMMVKKKKNNYYYRRSDYDYFKRRHRRELYNKLEVIMNAMGFDGRSCILRALCEASQRLMPRGNTLVEEMMRIAFSLPLKRALLSHEPNEHHIYTEAHRNGHNSVSCSNMYTGCSFSLIDMALGRYSRRSDFGMETNSQDMIPEAIANLPGNILARYSMK</sequence>
<reference evidence="2" key="1">
    <citation type="journal article" date="2023" name="bioRxiv">
        <title>Scaffold-level genome assemblies of two parasitoid biocontrol wasps reveal the parthenogenesis mechanism and an associated novel virus.</title>
        <authorList>
            <person name="Inwood S."/>
            <person name="Skelly J."/>
            <person name="Guhlin J."/>
            <person name="Harrop T."/>
            <person name="Goldson S."/>
            <person name="Dearden P."/>
        </authorList>
    </citation>
    <scope>NUCLEOTIDE SEQUENCE</scope>
    <source>
        <strain evidence="2">Lincoln</strain>
        <tissue evidence="2">Whole body</tissue>
    </source>
</reference>
<name>A0AA39G3P0_MICHY</name>
<keyword evidence="1" id="KW-0732">Signal</keyword>
<dbReference type="SMART" id="SM00718">
    <property type="entry name" value="DM4_12"/>
    <property type="match status" value="2"/>
</dbReference>
<dbReference type="PANTHER" id="PTHR21398">
    <property type="entry name" value="AGAP007094-PA"/>
    <property type="match status" value="1"/>
</dbReference>
<feature type="signal peptide" evidence="1">
    <location>
        <begin position="1"/>
        <end position="24"/>
    </location>
</feature>
<reference evidence="2" key="2">
    <citation type="submission" date="2023-03" db="EMBL/GenBank/DDBJ databases">
        <authorList>
            <person name="Inwood S.N."/>
            <person name="Skelly J.G."/>
            <person name="Guhlin J."/>
            <person name="Harrop T.W.R."/>
            <person name="Goldson S.G."/>
            <person name="Dearden P.K."/>
        </authorList>
    </citation>
    <scope>NUCLEOTIDE SEQUENCE</scope>
    <source>
        <strain evidence="2">Lincoln</strain>
        <tissue evidence="2">Whole body</tissue>
    </source>
</reference>
<dbReference type="AlphaFoldDB" id="A0AA39G3P0"/>
<protein>
    <submittedName>
        <fullName evidence="2">Uncharacterized protein</fullName>
    </submittedName>
</protein>
<comment type="caution">
    <text evidence="2">The sequence shown here is derived from an EMBL/GenBank/DDBJ whole genome shotgun (WGS) entry which is preliminary data.</text>
</comment>
<dbReference type="PANTHER" id="PTHR21398:SF7">
    <property type="entry name" value="LP19941P"/>
    <property type="match status" value="1"/>
</dbReference>
<organism evidence="2 3">
    <name type="scientific">Microctonus hyperodae</name>
    <name type="common">Parasitoid wasp</name>
    <dbReference type="NCBI Taxonomy" id="165561"/>
    <lineage>
        <taxon>Eukaryota</taxon>
        <taxon>Metazoa</taxon>
        <taxon>Ecdysozoa</taxon>
        <taxon>Arthropoda</taxon>
        <taxon>Hexapoda</taxon>
        <taxon>Insecta</taxon>
        <taxon>Pterygota</taxon>
        <taxon>Neoptera</taxon>
        <taxon>Endopterygota</taxon>
        <taxon>Hymenoptera</taxon>
        <taxon>Apocrita</taxon>
        <taxon>Ichneumonoidea</taxon>
        <taxon>Braconidae</taxon>
        <taxon>Euphorinae</taxon>
        <taxon>Microctonus</taxon>
    </lineage>
</organism>
<evidence type="ECO:0000313" key="3">
    <source>
        <dbReference type="Proteomes" id="UP001168972"/>
    </source>
</evidence>